<keyword evidence="2" id="KW-0472">Membrane</keyword>
<evidence type="ECO:0000313" key="4">
    <source>
        <dbReference type="Proteomes" id="UP000286134"/>
    </source>
</evidence>
<keyword evidence="2" id="KW-1133">Transmembrane helix</keyword>
<name>A0A420HHS4_9PEZI</name>
<accession>A0A420HHS4</accession>
<comment type="caution">
    <text evidence="3">The sequence shown here is derived from an EMBL/GenBank/DDBJ whole genome shotgun (WGS) entry which is preliminary data.</text>
</comment>
<dbReference type="EMBL" id="MCFK01007780">
    <property type="protein sequence ID" value="RKF56938.1"/>
    <property type="molecule type" value="Genomic_DNA"/>
</dbReference>
<keyword evidence="4" id="KW-1185">Reference proteome</keyword>
<organism evidence="3 4">
    <name type="scientific">Erysiphe neolycopersici</name>
    <dbReference type="NCBI Taxonomy" id="212602"/>
    <lineage>
        <taxon>Eukaryota</taxon>
        <taxon>Fungi</taxon>
        <taxon>Dikarya</taxon>
        <taxon>Ascomycota</taxon>
        <taxon>Pezizomycotina</taxon>
        <taxon>Leotiomycetes</taxon>
        <taxon>Erysiphales</taxon>
        <taxon>Erysiphaceae</taxon>
        <taxon>Erysiphe</taxon>
    </lineage>
</organism>
<evidence type="ECO:0000256" key="1">
    <source>
        <dbReference type="SAM" id="MobiDB-lite"/>
    </source>
</evidence>
<reference evidence="3 4" key="1">
    <citation type="journal article" date="2018" name="BMC Genomics">
        <title>Comparative genome analyses reveal sequence features reflecting distinct modes of host-adaptation between dicot and monocot powdery mildew.</title>
        <authorList>
            <person name="Wu Y."/>
            <person name="Ma X."/>
            <person name="Pan Z."/>
            <person name="Kale S.D."/>
            <person name="Song Y."/>
            <person name="King H."/>
            <person name="Zhang Q."/>
            <person name="Presley C."/>
            <person name="Deng X."/>
            <person name="Wei C.I."/>
            <person name="Xiao S."/>
        </authorList>
    </citation>
    <scope>NUCLEOTIDE SEQUENCE [LARGE SCALE GENOMIC DNA]</scope>
    <source>
        <strain evidence="3">UMSG2</strain>
    </source>
</reference>
<evidence type="ECO:0000313" key="3">
    <source>
        <dbReference type="EMBL" id="RKF56938.1"/>
    </source>
</evidence>
<dbReference type="Proteomes" id="UP000286134">
    <property type="component" value="Unassembled WGS sequence"/>
</dbReference>
<dbReference type="AlphaFoldDB" id="A0A420HHS4"/>
<dbReference type="OrthoDB" id="5428081at2759"/>
<sequence>MLTQFRKIRSYVLASSVAAITIVGTISGSMLKTSSHAKEESEKSNLASPSETQHALEYQRMALVRKEIAITKKLKDLEARIAKSSGKGNSGESGDRS</sequence>
<evidence type="ECO:0000256" key="2">
    <source>
        <dbReference type="SAM" id="Phobius"/>
    </source>
</evidence>
<feature type="transmembrane region" description="Helical" evidence="2">
    <location>
        <begin position="12"/>
        <end position="31"/>
    </location>
</feature>
<keyword evidence="2" id="KW-0812">Transmembrane</keyword>
<proteinExistence type="predicted"/>
<feature type="region of interest" description="Disordered" evidence="1">
    <location>
        <begin position="32"/>
        <end position="52"/>
    </location>
</feature>
<gene>
    <name evidence="3" type="ORF">OnM2_077031</name>
</gene>
<protein>
    <submittedName>
        <fullName evidence="3">Uncharacterized protein</fullName>
    </submittedName>
</protein>